<feature type="compositionally biased region" description="Basic residues" evidence="1">
    <location>
        <begin position="147"/>
        <end position="157"/>
    </location>
</feature>
<feature type="compositionally biased region" description="Basic and acidic residues" evidence="1">
    <location>
        <begin position="184"/>
        <end position="203"/>
    </location>
</feature>
<reference evidence="2" key="1">
    <citation type="journal article" date="2021" name="Nat. Commun.">
        <title>Genetic determinants of endophytism in the Arabidopsis root mycobiome.</title>
        <authorList>
            <person name="Mesny F."/>
            <person name="Miyauchi S."/>
            <person name="Thiergart T."/>
            <person name="Pickel B."/>
            <person name="Atanasova L."/>
            <person name="Karlsson M."/>
            <person name="Huettel B."/>
            <person name="Barry K.W."/>
            <person name="Haridas S."/>
            <person name="Chen C."/>
            <person name="Bauer D."/>
            <person name="Andreopoulos W."/>
            <person name="Pangilinan J."/>
            <person name="LaButti K."/>
            <person name="Riley R."/>
            <person name="Lipzen A."/>
            <person name="Clum A."/>
            <person name="Drula E."/>
            <person name="Henrissat B."/>
            <person name="Kohler A."/>
            <person name="Grigoriev I.V."/>
            <person name="Martin F.M."/>
            <person name="Hacquard S."/>
        </authorList>
    </citation>
    <scope>NUCLEOTIDE SEQUENCE</scope>
    <source>
        <strain evidence="2">MPI-CAGE-CH-0243</strain>
    </source>
</reference>
<protein>
    <submittedName>
        <fullName evidence="2">Uncharacterized protein</fullName>
    </submittedName>
</protein>
<evidence type="ECO:0000256" key="1">
    <source>
        <dbReference type="SAM" id="MobiDB-lite"/>
    </source>
</evidence>
<feature type="region of interest" description="Disordered" evidence="1">
    <location>
        <begin position="1"/>
        <end position="117"/>
    </location>
</feature>
<evidence type="ECO:0000313" key="2">
    <source>
        <dbReference type="EMBL" id="KAH7139318.1"/>
    </source>
</evidence>
<dbReference type="AlphaFoldDB" id="A0A9P9EKG9"/>
<sequence>MPTKQQSPCPSFTPASRTSKTRTQVSTAGETGRPGSAGGILLDKSPNISKSDIKMSSTPAAKVADSSPGNDTGTTSSTPGPNRPRRRPRKLNKEPAPEVAKPTPTIPNETPPPVSTVELEALKSRVRGLEAKVEELYHSGAVERNGRSPRRRGKGRKGSAQQIPTVSTTINAAKVEDEEEADEELGRLEDELEVARRDLETYRPRPRTKRTSSGNSEYIEEIPRDEPGVEDMINTGDRQVTLTGSYRIPLPATVSMSDVKNIQSGVSAAQNVAKSFLEQRRAAQAVQDKSKLPTPKPRKQSTNSTTSVMNPEDDKQTWSEWFGGYSVAISRAMKNVEAEAALENQKRRPAQTGRTASVPSTAAPKTTKAPGKAPTKPTTKKTGTTAKGDQRPPMKQRGGNLSSEQVHGLMG</sequence>
<name>A0A9P9EKG9_9PLEO</name>
<feature type="region of interest" description="Disordered" evidence="1">
    <location>
        <begin position="343"/>
        <end position="411"/>
    </location>
</feature>
<feature type="region of interest" description="Disordered" evidence="1">
    <location>
        <begin position="136"/>
        <end position="232"/>
    </location>
</feature>
<comment type="caution">
    <text evidence="2">The sequence shown here is derived from an EMBL/GenBank/DDBJ whole genome shotgun (WGS) entry which is preliminary data.</text>
</comment>
<evidence type="ECO:0000313" key="3">
    <source>
        <dbReference type="Proteomes" id="UP000700596"/>
    </source>
</evidence>
<dbReference type="Proteomes" id="UP000700596">
    <property type="component" value="Unassembled WGS sequence"/>
</dbReference>
<feature type="compositionally biased region" description="Polar residues" evidence="1">
    <location>
        <begin position="160"/>
        <end position="171"/>
    </location>
</feature>
<feature type="region of interest" description="Disordered" evidence="1">
    <location>
        <begin position="280"/>
        <end position="317"/>
    </location>
</feature>
<feature type="compositionally biased region" description="Low complexity" evidence="1">
    <location>
        <begin position="65"/>
        <end position="80"/>
    </location>
</feature>
<organism evidence="2 3">
    <name type="scientific">Dendryphion nanum</name>
    <dbReference type="NCBI Taxonomy" id="256645"/>
    <lineage>
        <taxon>Eukaryota</taxon>
        <taxon>Fungi</taxon>
        <taxon>Dikarya</taxon>
        <taxon>Ascomycota</taxon>
        <taxon>Pezizomycotina</taxon>
        <taxon>Dothideomycetes</taxon>
        <taxon>Pleosporomycetidae</taxon>
        <taxon>Pleosporales</taxon>
        <taxon>Torulaceae</taxon>
        <taxon>Dendryphion</taxon>
    </lineage>
</organism>
<feature type="compositionally biased region" description="Polar residues" evidence="1">
    <location>
        <begin position="1"/>
        <end position="29"/>
    </location>
</feature>
<accession>A0A9P9EKG9</accession>
<proteinExistence type="predicted"/>
<dbReference type="EMBL" id="JAGMWT010000001">
    <property type="protein sequence ID" value="KAH7139318.1"/>
    <property type="molecule type" value="Genomic_DNA"/>
</dbReference>
<feature type="compositionally biased region" description="Polar residues" evidence="1">
    <location>
        <begin position="46"/>
        <end position="59"/>
    </location>
</feature>
<keyword evidence="3" id="KW-1185">Reference proteome</keyword>
<feature type="compositionally biased region" description="Low complexity" evidence="1">
    <location>
        <begin position="361"/>
        <end position="387"/>
    </location>
</feature>
<dbReference type="OrthoDB" id="3946385at2759"/>
<gene>
    <name evidence="2" type="ORF">B0J11DRAFT_516553</name>
</gene>
<feature type="compositionally biased region" description="Polar residues" evidence="1">
    <location>
        <begin position="300"/>
        <end position="309"/>
    </location>
</feature>